<dbReference type="PANTHER" id="PTHR34706:SF1">
    <property type="entry name" value="VWFA DOMAIN-CONTAINING PROTEIN"/>
    <property type="match status" value="1"/>
</dbReference>
<protein>
    <recommendedName>
        <fullName evidence="4">VWFA domain-containing protein</fullName>
    </recommendedName>
</protein>
<dbReference type="Gene3D" id="3.40.50.410">
    <property type="entry name" value="von Willebrand factor, type A domain"/>
    <property type="match status" value="1"/>
</dbReference>
<dbReference type="STRING" id="1450538.A0A2V5HJG8"/>
<dbReference type="SUPFAM" id="SSF53300">
    <property type="entry name" value="vWA-like"/>
    <property type="match status" value="1"/>
</dbReference>
<dbReference type="InterPro" id="IPR036465">
    <property type="entry name" value="vWFA_dom_sf"/>
</dbReference>
<dbReference type="Proteomes" id="UP000249829">
    <property type="component" value="Unassembled WGS sequence"/>
</dbReference>
<dbReference type="PANTHER" id="PTHR34706">
    <property type="entry name" value="SLR1338 PROTEIN"/>
    <property type="match status" value="1"/>
</dbReference>
<sequence>MPLLQHLRDKLTRRNSTHRHQTSREQAYNDSTNMGQAQSHEKRHSRTGSVNRSTASQSQSIGKATPTSHQDPWSPPPYSAEPTANMPMPSAASSTSSGDSPYSFLREFDTIFLVDDSTSMRGRRWKEAEDAIAAIAPICTQYDRDGIDVWFLNHRRDTGRRGPGSYPNITLADNVREIFGSVHPQGPTPFGRRLMDILGPYIRDLEKKVAASDGFEDSTQLVKPLNIIAITDGAFTDDAESVIVNMAQRLDKISAVPWQVGIQFFQIGDDPVARQYLQDLDDELGKMTHQKNLRDMVDTVPWRGDKGQTLSADGILKCVLGAVNRMYDKRDGHH</sequence>
<organism evidence="2 3">
    <name type="scientific">Aspergillus violaceofuscus (strain CBS 115571)</name>
    <dbReference type="NCBI Taxonomy" id="1450538"/>
    <lineage>
        <taxon>Eukaryota</taxon>
        <taxon>Fungi</taxon>
        <taxon>Dikarya</taxon>
        <taxon>Ascomycota</taxon>
        <taxon>Pezizomycotina</taxon>
        <taxon>Eurotiomycetes</taxon>
        <taxon>Eurotiomycetidae</taxon>
        <taxon>Eurotiales</taxon>
        <taxon>Aspergillaceae</taxon>
        <taxon>Aspergillus</taxon>
    </lineage>
</organism>
<feature type="compositionally biased region" description="Polar residues" evidence="1">
    <location>
        <begin position="47"/>
        <end position="71"/>
    </location>
</feature>
<keyword evidence="3" id="KW-1185">Reference proteome</keyword>
<dbReference type="AlphaFoldDB" id="A0A2V5HJG8"/>
<evidence type="ECO:0000313" key="2">
    <source>
        <dbReference type="EMBL" id="PYI23861.1"/>
    </source>
</evidence>
<proteinExistence type="predicted"/>
<feature type="region of interest" description="Disordered" evidence="1">
    <location>
        <begin position="1"/>
        <end position="100"/>
    </location>
</feature>
<evidence type="ECO:0000313" key="3">
    <source>
        <dbReference type="Proteomes" id="UP000249829"/>
    </source>
</evidence>
<feature type="compositionally biased region" description="Basic and acidic residues" evidence="1">
    <location>
        <begin position="1"/>
        <end position="12"/>
    </location>
</feature>
<reference evidence="2 3" key="1">
    <citation type="submission" date="2018-02" db="EMBL/GenBank/DDBJ databases">
        <title>The genomes of Aspergillus section Nigri reveals drivers in fungal speciation.</title>
        <authorList>
            <consortium name="DOE Joint Genome Institute"/>
            <person name="Vesth T.C."/>
            <person name="Nybo J."/>
            <person name="Theobald S."/>
            <person name="Brandl J."/>
            <person name="Frisvad J.C."/>
            <person name="Nielsen K.F."/>
            <person name="Lyhne E.K."/>
            <person name="Kogle M.E."/>
            <person name="Kuo A."/>
            <person name="Riley R."/>
            <person name="Clum A."/>
            <person name="Nolan M."/>
            <person name="Lipzen A."/>
            <person name="Salamov A."/>
            <person name="Henrissat B."/>
            <person name="Wiebenga A."/>
            <person name="De vries R.P."/>
            <person name="Grigoriev I.V."/>
            <person name="Mortensen U.H."/>
            <person name="Andersen M.R."/>
            <person name="Baker S.E."/>
        </authorList>
    </citation>
    <scope>NUCLEOTIDE SEQUENCE [LARGE SCALE GENOMIC DNA]</scope>
    <source>
        <strain evidence="2 3">CBS 115571</strain>
    </source>
</reference>
<dbReference type="EMBL" id="KZ825104">
    <property type="protein sequence ID" value="PYI23861.1"/>
    <property type="molecule type" value="Genomic_DNA"/>
</dbReference>
<evidence type="ECO:0008006" key="4">
    <source>
        <dbReference type="Google" id="ProtNLM"/>
    </source>
</evidence>
<accession>A0A2V5HJG8</accession>
<evidence type="ECO:0000256" key="1">
    <source>
        <dbReference type="SAM" id="MobiDB-lite"/>
    </source>
</evidence>
<gene>
    <name evidence="2" type="ORF">BO99DRAFT_398895</name>
</gene>
<feature type="compositionally biased region" description="Low complexity" evidence="1">
    <location>
        <begin position="82"/>
        <end position="100"/>
    </location>
</feature>
<name>A0A2V5HJG8_ASPV1</name>
<dbReference type="OMA" id="VHKKYDR"/>
<feature type="compositionally biased region" description="Polar residues" evidence="1">
    <location>
        <begin position="24"/>
        <end position="38"/>
    </location>
</feature>